<evidence type="ECO:0000313" key="1">
    <source>
        <dbReference type="EMBL" id="QHT73879.1"/>
    </source>
</evidence>
<dbReference type="EMBL" id="MN739833">
    <property type="protein sequence ID" value="QHT73879.1"/>
    <property type="molecule type" value="Genomic_DNA"/>
</dbReference>
<organism evidence="1">
    <name type="scientific">viral metagenome</name>
    <dbReference type="NCBI Taxonomy" id="1070528"/>
    <lineage>
        <taxon>unclassified sequences</taxon>
        <taxon>metagenomes</taxon>
        <taxon>organismal metagenomes</taxon>
    </lineage>
</organism>
<name>A0A6C0H0B6_9ZZZZ</name>
<protein>
    <submittedName>
        <fullName evidence="1">Uncharacterized protein</fullName>
    </submittedName>
</protein>
<accession>A0A6C0H0B6</accession>
<sequence>MTFNEDIYLKTMNDYIYKLSLSNLTIERIYIFCEMFDYLIQNLEFLSTYPKIRKFMLIKILEIKKIINNNNSNIEIQSKIKINNKIIFIEDTMNQLKYRNDYVADETEIKLIKIII</sequence>
<proteinExistence type="predicted"/>
<dbReference type="AlphaFoldDB" id="A0A6C0H0B6"/>
<reference evidence="1" key="1">
    <citation type="journal article" date="2020" name="Nature">
        <title>Giant virus diversity and host interactions through global metagenomics.</title>
        <authorList>
            <person name="Schulz F."/>
            <person name="Roux S."/>
            <person name="Paez-Espino D."/>
            <person name="Jungbluth S."/>
            <person name="Walsh D.A."/>
            <person name="Denef V.J."/>
            <person name="McMahon K.D."/>
            <person name="Konstantinidis K.T."/>
            <person name="Eloe-Fadrosh E.A."/>
            <person name="Kyrpides N.C."/>
            <person name="Woyke T."/>
        </authorList>
    </citation>
    <scope>NUCLEOTIDE SEQUENCE</scope>
    <source>
        <strain evidence="1">GVMAG-M-3300023179-4</strain>
    </source>
</reference>